<keyword evidence="1" id="KW-1133">Transmembrane helix</keyword>
<accession>A0A0A9CLG5</accession>
<reference evidence="2" key="1">
    <citation type="submission" date="2014-09" db="EMBL/GenBank/DDBJ databases">
        <authorList>
            <person name="Magalhaes I.L.F."/>
            <person name="Oliveira U."/>
            <person name="Santos F.R."/>
            <person name="Vidigal T.H.D.A."/>
            <person name="Brescovit A.D."/>
            <person name="Santos A.J."/>
        </authorList>
    </citation>
    <scope>NUCLEOTIDE SEQUENCE</scope>
    <source>
        <tissue evidence="2">Shoot tissue taken approximately 20 cm above the soil surface</tissue>
    </source>
</reference>
<evidence type="ECO:0000256" key="1">
    <source>
        <dbReference type="SAM" id="Phobius"/>
    </source>
</evidence>
<keyword evidence="1" id="KW-0472">Membrane</keyword>
<sequence>MEIGAGRAGRLSALETGGGGARFGGAAHTQRHRCVRAFCAFLISTAFLVFFLLFFLLFFNCSIGGTACSWARGEQGSWAAADGRMIGTLVPWGARQVYSHSNWLDNIICHGKKEHATSRCNTKKMA</sequence>
<dbReference type="EMBL" id="GBRH01220796">
    <property type="protein sequence ID" value="JAD77099.1"/>
    <property type="molecule type" value="Transcribed_RNA"/>
</dbReference>
<feature type="transmembrane region" description="Helical" evidence="1">
    <location>
        <begin position="38"/>
        <end position="59"/>
    </location>
</feature>
<evidence type="ECO:0000313" key="2">
    <source>
        <dbReference type="EMBL" id="JAD77099.1"/>
    </source>
</evidence>
<reference evidence="2" key="2">
    <citation type="journal article" date="2015" name="Data Brief">
        <title>Shoot transcriptome of the giant reed, Arundo donax.</title>
        <authorList>
            <person name="Barrero R.A."/>
            <person name="Guerrero F.D."/>
            <person name="Moolhuijzen P."/>
            <person name="Goolsby J.A."/>
            <person name="Tidwell J."/>
            <person name="Bellgard S.E."/>
            <person name="Bellgard M.I."/>
        </authorList>
    </citation>
    <scope>NUCLEOTIDE SEQUENCE</scope>
    <source>
        <tissue evidence="2">Shoot tissue taken approximately 20 cm above the soil surface</tissue>
    </source>
</reference>
<proteinExistence type="predicted"/>
<protein>
    <submittedName>
        <fullName evidence="2">Uncharacterized protein</fullName>
    </submittedName>
</protein>
<organism evidence="2">
    <name type="scientific">Arundo donax</name>
    <name type="common">Giant reed</name>
    <name type="synonym">Donax arundinaceus</name>
    <dbReference type="NCBI Taxonomy" id="35708"/>
    <lineage>
        <taxon>Eukaryota</taxon>
        <taxon>Viridiplantae</taxon>
        <taxon>Streptophyta</taxon>
        <taxon>Embryophyta</taxon>
        <taxon>Tracheophyta</taxon>
        <taxon>Spermatophyta</taxon>
        <taxon>Magnoliopsida</taxon>
        <taxon>Liliopsida</taxon>
        <taxon>Poales</taxon>
        <taxon>Poaceae</taxon>
        <taxon>PACMAD clade</taxon>
        <taxon>Arundinoideae</taxon>
        <taxon>Arundineae</taxon>
        <taxon>Arundo</taxon>
    </lineage>
</organism>
<dbReference type="AlphaFoldDB" id="A0A0A9CLG5"/>
<keyword evidence="1" id="KW-0812">Transmembrane</keyword>
<name>A0A0A9CLG5_ARUDO</name>